<name>A0A2A6C6T1_PRIPA</name>
<feature type="compositionally biased region" description="Low complexity" evidence="2">
    <location>
        <begin position="597"/>
        <end position="617"/>
    </location>
</feature>
<feature type="region of interest" description="Disordered" evidence="2">
    <location>
        <begin position="678"/>
        <end position="839"/>
    </location>
</feature>
<feature type="transmembrane region" description="Helical" evidence="3">
    <location>
        <begin position="376"/>
        <end position="396"/>
    </location>
</feature>
<dbReference type="Gene3D" id="1.20.1250.20">
    <property type="entry name" value="MFS general substrate transporter like domains"/>
    <property type="match status" value="2"/>
</dbReference>
<keyword evidence="3" id="KW-1133">Transmembrane helix</keyword>
<dbReference type="PROSITE" id="PS50850">
    <property type="entry name" value="MFS"/>
    <property type="match status" value="1"/>
</dbReference>
<dbReference type="GO" id="GO:0016020">
    <property type="term" value="C:membrane"/>
    <property type="evidence" value="ECO:0007669"/>
    <property type="project" value="UniProtKB-SubCell"/>
</dbReference>
<feature type="region of interest" description="Disordered" evidence="2">
    <location>
        <begin position="1"/>
        <end position="26"/>
    </location>
</feature>
<feature type="compositionally biased region" description="Basic and acidic residues" evidence="2">
    <location>
        <begin position="731"/>
        <end position="742"/>
    </location>
</feature>
<accession>A0A2A6C6T1</accession>
<feature type="transmembrane region" description="Helical" evidence="3">
    <location>
        <begin position="317"/>
        <end position="338"/>
    </location>
</feature>
<evidence type="ECO:0000256" key="3">
    <source>
        <dbReference type="SAM" id="Phobius"/>
    </source>
</evidence>
<feature type="transmembrane region" description="Helical" evidence="3">
    <location>
        <begin position="183"/>
        <end position="204"/>
    </location>
</feature>
<feature type="compositionally biased region" description="Pro residues" evidence="2">
    <location>
        <begin position="500"/>
        <end position="511"/>
    </location>
</feature>
<feature type="compositionally biased region" description="Polar residues" evidence="2">
    <location>
        <begin position="693"/>
        <end position="703"/>
    </location>
</feature>
<dbReference type="EnsemblMetazoa" id="PPA32502.1">
    <property type="protein sequence ID" value="PPA32502.1"/>
    <property type="gene ID" value="WBGene00205363"/>
</dbReference>
<evidence type="ECO:0000256" key="2">
    <source>
        <dbReference type="SAM" id="MobiDB-lite"/>
    </source>
</evidence>
<feature type="compositionally biased region" description="Basic and acidic residues" evidence="2">
    <location>
        <begin position="9"/>
        <end position="22"/>
    </location>
</feature>
<evidence type="ECO:0000313" key="4">
    <source>
        <dbReference type="EnsemblMetazoa" id="PPA32502.1"/>
    </source>
</evidence>
<feature type="transmembrane region" description="Helical" evidence="3">
    <location>
        <begin position="350"/>
        <end position="370"/>
    </location>
</feature>
<feature type="compositionally biased region" description="Basic and acidic residues" evidence="2">
    <location>
        <begin position="755"/>
        <end position="776"/>
    </location>
</feature>
<feature type="transmembrane region" description="Helical" evidence="3">
    <location>
        <begin position="216"/>
        <end position="235"/>
    </location>
</feature>
<evidence type="ECO:0000313" key="5">
    <source>
        <dbReference type="Proteomes" id="UP000005239"/>
    </source>
</evidence>
<keyword evidence="3" id="KW-0472">Membrane</keyword>
<feature type="compositionally biased region" description="Low complexity" evidence="2">
    <location>
        <begin position="512"/>
        <end position="538"/>
    </location>
</feature>
<keyword evidence="3" id="KW-0812">Transmembrane</keyword>
<protein>
    <submittedName>
        <fullName evidence="4">Membrane transporter</fullName>
    </submittedName>
</protein>
<organism evidence="4 5">
    <name type="scientific">Pristionchus pacificus</name>
    <name type="common">Parasitic nematode worm</name>
    <dbReference type="NCBI Taxonomy" id="54126"/>
    <lineage>
        <taxon>Eukaryota</taxon>
        <taxon>Metazoa</taxon>
        <taxon>Ecdysozoa</taxon>
        <taxon>Nematoda</taxon>
        <taxon>Chromadorea</taxon>
        <taxon>Rhabditida</taxon>
        <taxon>Rhabditina</taxon>
        <taxon>Diplogasteromorpha</taxon>
        <taxon>Diplogasteroidea</taxon>
        <taxon>Neodiplogasteridae</taxon>
        <taxon>Pristionchus</taxon>
    </lineage>
</organism>
<evidence type="ECO:0000256" key="1">
    <source>
        <dbReference type="ARBA" id="ARBA00004141"/>
    </source>
</evidence>
<dbReference type="InterPro" id="IPR036259">
    <property type="entry name" value="MFS_trans_sf"/>
</dbReference>
<feature type="compositionally biased region" description="Pro residues" evidence="2">
    <location>
        <begin position="618"/>
        <end position="629"/>
    </location>
</feature>
<dbReference type="PANTHER" id="PTHR45757">
    <property type="entry name" value="PROTEIN CBG23364-RELATED"/>
    <property type="match status" value="1"/>
</dbReference>
<feature type="transmembrane region" description="Helical" evidence="3">
    <location>
        <begin position="124"/>
        <end position="143"/>
    </location>
</feature>
<reference evidence="4" key="2">
    <citation type="submission" date="2022-06" db="UniProtKB">
        <authorList>
            <consortium name="EnsemblMetazoa"/>
        </authorList>
    </citation>
    <scope>IDENTIFICATION</scope>
    <source>
        <strain evidence="4">PS312</strain>
    </source>
</reference>
<keyword evidence="5" id="KW-1185">Reference proteome</keyword>
<dbReference type="SUPFAM" id="SSF103473">
    <property type="entry name" value="MFS general substrate transporter"/>
    <property type="match status" value="1"/>
</dbReference>
<accession>A0A8R1UKT3</accession>
<dbReference type="Proteomes" id="UP000005239">
    <property type="component" value="Unassembled WGS sequence"/>
</dbReference>
<feature type="compositionally biased region" description="Pro residues" evidence="2">
    <location>
        <begin position="555"/>
        <end position="564"/>
    </location>
</feature>
<sequence>MSSSSSSTRSDDSQESSAHDDRDDVSEIAPPRCTTMFDRYRYVILSIGVLCLTAICCNYSIINFTFICMTQDRSDMVEMGNGTTRQRYAYSPTEKSAILWAVAAGTIVGTFPINWAYVRWGARYPFFLSGLLSAVATGVSPWAAHAHLYLFIVVRFLQGIAYAADFAAIGIIVVRWAPLTQMAIFISFLTCFSPIAQIITNPLAGAFCTSSFGWRWAFYFHAIVTLVLFVVWVLIYKDDPQYHRSVSVKELGVIQEGKTKEHIERDSFVPYWEICKNKTILVVWLNALTELIGYIIMLSYAPTYINKVLGYSVQQTALLATIGSAIHFPLKVFCGVLSDKITFVSEKTKMWVFNTISVGVAGILCGLIGVSPTPTLAVVCLIASTSIMGVNAGAFYKCGSLHSRQYGHFVLAMIQFSKCVALVIGPLMVAALASSDEDADGWRTIFIVNAVLMLIANLAFYFTATDQPAEFTKITRHTKEKEKSDHEMDKTYEFVGDELNPPPPPPPPPPAAAAAAASAASSAAGASSQQSNAAPSQSGGHGLHPRASPRSSAHHPPPPPPQPPAAAAAAPFSAPAPPVLPPPPPPPPPSPPPPLSLAPQQLQQLQPPLLPASGAPPQLLPQPAQPPDPALNEYFAPSPIGQGPLSSGHTPVPVKPFPVALPASKEALNDYFAAPPTGAAAAAAQPVTRAATGTNVRPSSPGSLDNIPLPGSNLPERGKSAHSSIHGPSAVDDKDGKKSERSNKKRPSVWTEAQAAHRKDFKTPDDYKLKSQKDTLRPLTSEPSSSNMKEEEEATDNKTNKKDDKKSGESLEEKKRKALKALKKGEKEQGSIEDTTSWENGRLLKDPSKQCTILVSLGIVLMGDTRPVAQADGRGFSKLEMEESGGIGVVFSLAAAGSVRF</sequence>
<proteinExistence type="predicted"/>
<dbReference type="GO" id="GO:0022857">
    <property type="term" value="F:transmembrane transporter activity"/>
    <property type="evidence" value="ECO:0007669"/>
    <property type="project" value="InterPro"/>
</dbReference>
<feature type="transmembrane region" description="Helical" evidence="3">
    <location>
        <begin position="149"/>
        <end position="176"/>
    </location>
</feature>
<dbReference type="InterPro" id="IPR011701">
    <property type="entry name" value="MFS"/>
</dbReference>
<reference evidence="5" key="1">
    <citation type="journal article" date="2008" name="Nat. Genet.">
        <title>The Pristionchus pacificus genome provides a unique perspective on nematode lifestyle and parasitism.</title>
        <authorList>
            <person name="Dieterich C."/>
            <person name="Clifton S.W."/>
            <person name="Schuster L.N."/>
            <person name="Chinwalla A."/>
            <person name="Delehaunty K."/>
            <person name="Dinkelacker I."/>
            <person name="Fulton L."/>
            <person name="Fulton R."/>
            <person name="Godfrey J."/>
            <person name="Minx P."/>
            <person name="Mitreva M."/>
            <person name="Roeseler W."/>
            <person name="Tian H."/>
            <person name="Witte H."/>
            <person name="Yang S.P."/>
            <person name="Wilson R.K."/>
            <person name="Sommer R.J."/>
        </authorList>
    </citation>
    <scope>NUCLEOTIDE SEQUENCE [LARGE SCALE GENOMIC DNA]</scope>
    <source>
        <strain evidence="5">PS312</strain>
    </source>
</reference>
<dbReference type="AlphaFoldDB" id="A0A2A6C6T1"/>
<feature type="transmembrane region" description="Helical" evidence="3">
    <location>
        <begin position="42"/>
        <end position="62"/>
    </location>
</feature>
<feature type="region of interest" description="Disordered" evidence="2">
    <location>
        <begin position="494"/>
        <end position="653"/>
    </location>
</feature>
<feature type="transmembrane region" description="Helical" evidence="3">
    <location>
        <begin position="281"/>
        <end position="305"/>
    </location>
</feature>
<dbReference type="InterPro" id="IPR020846">
    <property type="entry name" value="MFS_dom"/>
</dbReference>
<feature type="transmembrane region" description="Helical" evidence="3">
    <location>
        <begin position="408"/>
        <end position="433"/>
    </location>
</feature>
<feature type="transmembrane region" description="Helical" evidence="3">
    <location>
        <begin position="445"/>
        <end position="464"/>
    </location>
</feature>
<feature type="compositionally biased region" description="Basic and acidic residues" evidence="2">
    <location>
        <begin position="795"/>
        <end position="815"/>
    </location>
</feature>
<feature type="compositionally biased region" description="Pro residues" evidence="2">
    <location>
        <begin position="574"/>
        <end position="596"/>
    </location>
</feature>
<comment type="subcellular location">
    <subcellularLocation>
        <location evidence="1">Membrane</location>
        <topology evidence="1">Multi-pass membrane protein</topology>
    </subcellularLocation>
</comment>
<gene>
    <name evidence="4" type="primary">WBGene00205363</name>
</gene>
<feature type="transmembrane region" description="Helical" evidence="3">
    <location>
        <begin position="97"/>
        <end position="117"/>
    </location>
</feature>
<dbReference type="PANTHER" id="PTHR45757:SF17">
    <property type="entry name" value="MAJOR FACILITATOR SUPERFAMILY (MFS) PROFILE DOMAIN-CONTAINING PROTEIN"/>
    <property type="match status" value="1"/>
</dbReference>
<dbReference type="Pfam" id="PF07690">
    <property type="entry name" value="MFS_1"/>
    <property type="match status" value="1"/>
</dbReference>
<feature type="compositionally biased region" description="Low complexity" evidence="2">
    <location>
        <begin position="678"/>
        <end position="692"/>
    </location>
</feature>